<evidence type="ECO:0000256" key="2">
    <source>
        <dbReference type="ARBA" id="ARBA00022490"/>
    </source>
</evidence>
<gene>
    <name evidence="5" type="primary">ureE</name>
    <name evidence="8" type="ORF">P24_12287</name>
</gene>
<dbReference type="GO" id="GO:0065003">
    <property type="term" value="P:protein-containing complex assembly"/>
    <property type="evidence" value="ECO:0007669"/>
    <property type="project" value="InterPro"/>
</dbReference>
<comment type="subcellular location">
    <subcellularLocation>
        <location evidence="1 5">Cytoplasm</location>
    </subcellularLocation>
</comment>
<dbReference type="InterPro" id="IPR036118">
    <property type="entry name" value="UreE_N_sf"/>
</dbReference>
<proteinExistence type="inferred from homology"/>
<feature type="compositionally biased region" description="Basic residues" evidence="6">
    <location>
        <begin position="154"/>
        <end position="169"/>
    </location>
</feature>
<accession>K2JH55</accession>
<dbReference type="eggNOG" id="COG2371">
    <property type="taxonomic scope" value="Bacteria"/>
</dbReference>
<dbReference type="SUPFAM" id="SSF69287">
    <property type="entry name" value="Urease metallochaperone UreE, N-terminal domain"/>
    <property type="match status" value="1"/>
</dbReference>
<keyword evidence="4 5" id="KW-0143">Chaperone</keyword>
<dbReference type="InterPro" id="IPR004029">
    <property type="entry name" value="UreE_N"/>
</dbReference>
<dbReference type="RefSeq" id="WP_008945063.1">
    <property type="nucleotide sequence ID" value="NZ_AMRL01000015.1"/>
</dbReference>
<evidence type="ECO:0000256" key="1">
    <source>
        <dbReference type="ARBA" id="ARBA00004496"/>
    </source>
</evidence>
<dbReference type="NCBIfam" id="NF009751">
    <property type="entry name" value="PRK13261.1-1"/>
    <property type="match status" value="1"/>
</dbReference>
<sequence>MNQIKRATLVLPAGEWNPEKRLGGVTLDFDRRSRRRIALTTDEGMDFLLDLPEPRHLRQGDGLALQDGVIEVLAAPEDLLELRCADAHALLRLAWHIGNRHIPAMLEGEAILIRADHVLADMARRLGAEVTAVARPFDPEGGAYADVPTGGGHSHGHSHGHGHGHHHHH</sequence>
<dbReference type="GO" id="GO:0016151">
    <property type="term" value="F:nickel cation binding"/>
    <property type="evidence" value="ECO:0007669"/>
    <property type="project" value="UniProtKB-UniRule"/>
</dbReference>
<dbReference type="InterPro" id="IPR012406">
    <property type="entry name" value="UreE"/>
</dbReference>
<dbReference type="Gene3D" id="3.30.70.790">
    <property type="entry name" value="UreE, C-terminal domain"/>
    <property type="match status" value="1"/>
</dbReference>
<evidence type="ECO:0000256" key="3">
    <source>
        <dbReference type="ARBA" id="ARBA00022596"/>
    </source>
</evidence>
<name>K2JH55_9PROT</name>
<dbReference type="PATRIC" id="fig|1207063.3.peg.2483"/>
<evidence type="ECO:0000256" key="6">
    <source>
        <dbReference type="SAM" id="MobiDB-lite"/>
    </source>
</evidence>
<evidence type="ECO:0000259" key="7">
    <source>
        <dbReference type="SMART" id="SM00988"/>
    </source>
</evidence>
<dbReference type="HAMAP" id="MF_00822">
    <property type="entry name" value="UreE"/>
    <property type="match status" value="1"/>
</dbReference>
<reference evidence="8 9" key="1">
    <citation type="journal article" date="2012" name="J. Bacteriol.">
        <title>Genome Sequence of Oceanibaculum indicum Type Strain P24.</title>
        <authorList>
            <person name="Lai Q."/>
            <person name="Shao Z."/>
        </authorList>
    </citation>
    <scope>NUCLEOTIDE SEQUENCE [LARGE SCALE GENOMIC DNA]</scope>
    <source>
        <strain evidence="8 9">P24</strain>
    </source>
</reference>
<dbReference type="InterPro" id="IPR007864">
    <property type="entry name" value="UreE_C_dom"/>
</dbReference>
<evidence type="ECO:0000256" key="5">
    <source>
        <dbReference type="HAMAP-Rule" id="MF_00822"/>
    </source>
</evidence>
<keyword evidence="3 5" id="KW-0533">Nickel</keyword>
<dbReference type="GO" id="GO:0006457">
    <property type="term" value="P:protein folding"/>
    <property type="evidence" value="ECO:0007669"/>
    <property type="project" value="InterPro"/>
</dbReference>
<dbReference type="GO" id="GO:0005737">
    <property type="term" value="C:cytoplasm"/>
    <property type="evidence" value="ECO:0007669"/>
    <property type="project" value="UniProtKB-SubCell"/>
</dbReference>
<feature type="domain" description="UreE urease accessory N-terminal" evidence="7">
    <location>
        <begin position="6"/>
        <end position="71"/>
    </location>
</feature>
<dbReference type="EMBL" id="AMRL01000015">
    <property type="protein sequence ID" value="EKE73902.1"/>
    <property type="molecule type" value="Genomic_DNA"/>
</dbReference>
<evidence type="ECO:0000256" key="4">
    <source>
        <dbReference type="ARBA" id="ARBA00023186"/>
    </source>
</evidence>
<dbReference type="GO" id="GO:0019627">
    <property type="term" value="P:urea metabolic process"/>
    <property type="evidence" value="ECO:0007669"/>
    <property type="project" value="InterPro"/>
</dbReference>
<feature type="region of interest" description="Disordered" evidence="6">
    <location>
        <begin position="138"/>
        <end position="169"/>
    </location>
</feature>
<protein>
    <recommendedName>
        <fullName evidence="5">Urease accessory protein UreE</fullName>
    </recommendedName>
</protein>
<dbReference type="AlphaFoldDB" id="K2JH55"/>
<comment type="caution">
    <text evidence="8">The sequence shown here is derived from an EMBL/GenBank/DDBJ whole genome shotgun (WGS) entry which is preliminary data.</text>
</comment>
<comment type="similarity">
    <text evidence="5">Belongs to the UreE family.</text>
</comment>
<dbReference type="PIRSF" id="PIRSF036402">
    <property type="entry name" value="Ureas_acces_UreE"/>
    <property type="match status" value="1"/>
</dbReference>
<organism evidence="8 9">
    <name type="scientific">Oceanibaculum indicum P24</name>
    <dbReference type="NCBI Taxonomy" id="1207063"/>
    <lineage>
        <taxon>Bacteria</taxon>
        <taxon>Pseudomonadati</taxon>
        <taxon>Pseudomonadota</taxon>
        <taxon>Alphaproteobacteria</taxon>
        <taxon>Rhodospirillales</taxon>
        <taxon>Oceanibaculaceae</taxon>
        <taxon>Oceanibaculum</taxon>
    </lineage>
</organism>
<dbReference type="Pfam" id="PF05194">
    <property type="entry name" value="UreE_C"/>
    <property type="match status" value="1"/>
</dbReference>
<dbReference type="Pfam" id="PF02814">
    <property type="entry name" value="UreE_N"/>
    <property type="match status" value="1"/>
</dbReference>
<dbReference type="Gene3D" id="2.60.260.20">
    <property type="entry name" value="Urease metallochaperone UreE, N-terminal domain"/>
    <property type="match status" value="1"/>
</dbReference>
<dbReference type="SMART" id="SM00988">
    <property type="entry name" value="UreE_N"/>
    <property type="match status" value="1"/>
</dbReference>
<comment type="function">
    <text evidence="5">Involved in urease metallocenter assembly. Binds nickel. Probably functions as a nickel donor during metallocenter assembly.</text>
</comment>
<dbReference type="CDD" id="cd00571">
    <property type="entry name" value="UreE"/>
    <property type="match status" value="1"/>
</dbReference>
<dbReference type="GO" id="GO:0051082">
    <property type="term" value="F:unfolded protein binding"/>
    <property type="evidence" value="ECO:0007669"/>
    <property type="project" value="UniProtKB-UniRule"/>
</dbReference>
<dbReference type="SUPFAM" id="SSF69737">
    <property type="entry name" value="Urease metallochaperone UreE, C-terminal domain"/>
    <property type="match status" value="1"/>
</dbReference>
<dbReference type="STRING" id="1207063.P24_12287"/>
<evidence type="ECO:0000313" key="8">
    <source>
        <dbReference type="EMBL" id="EKE73902.1"/>
    </source>
</evidence>
<keyword evidence="2 5" id="KW-0963">Cytoplasm</keyword>
<dbReference type="Proteomes" id="UP000006746">
    <property type="component" value="Unassembled WGS sequence"/>
</dbReference>
<keyword evidence="9" id="KW-1185">Reference proteome</keyword>
<evidence type="ECO:0000313" key="9">
    <source>
        <dbReference type="Proteomes" id="UP000006746"/>
    </source>
</evidence>